<name>A0A2N7AVE5_9LACO</name>
<keyword evidence="1" id="KW-0732">Signal</keyword>
<keyword evidence="3" id="KW-1185">Reference proteome</keyword>
<reference evidence="2 3" key="1">
    <citation type="submission" date="2017-05" db="EMBL/GenBank/DDBJ databases">
        <title>Lactobacillus nurukis nov., sp. nov., isolated from nuruk.</title>
        <authorList>
            <person name="Kim S.-J."/>
        </authorList>
    </citation>
    <scope>NUCLEOTIDE SEQUENCE [LARGE SCALE GENOMIC DNA]</scope>
    <source>
        <strain evidence="2 3">SYF10-1a</strain>
    </source>
</reference>
<dbReference type="OrthoDB" id="9999433at2"/>
<dbReference type="EMBL" id="NIPR01000008">
    <property type="protein sequence ID" value="PMD72142.1"/>
    <property type="molecule type" value="Genomic_DNA"/>
</dbReference>
<evidence type="ECO:0000313" key="2">
    <source>
        <dbReference type="EMBL" id="PMD72142.1"/>
    </source>
</evidence>
<feature type="chain" id="PRO_5014600941" description="DUF4767 domain-containing protein" evidence="1">
    <location>
        <begin position="30"/>
        <end position="116"/>
    </location>
</feature>
<proteinExistence type="predicted"/>
<evidence type="ECO:0008006" key="4">
    <source>
        <dbReference type="Google" id="ProtNLM"/>
    </source>
</evidence>
<feature type="signal peptide" evidence="1">
    <location>
        <begin position="1"/>
        <end position="29"/>
    </location>
</feature>
<dbReference type="Proteomes" id="UP000235649">
    <property type="component" value="Unassembled WGS sequence"/>
</dbReference>
<comment type="caution">
    <text evidence="2">The sequence shown here is derived from an EMBL/GenBank/DDBJ whole genome shotgun (WGS) entry which is preliminary data.</text>
</comment>
<accession>A0A2N7AVE5</accession>
<dbReference type="AlphaFoldDB" id="A0A2N7AVE5"/>
<evidence type="ECO:0000256" key="1">
    <source>
        <dbReference type="SAM" id="SignalP"/>
    </source>
</evidence>
<protein>
    <recommendedName>
        <fullName evidence="4">DUF4767 domain-containing protein</fullName>
    </recommendedName>
</protein>
<gene>
    <name evidence="2" type="ORF">CBP76_04095</name>
</gene>
<organism evidence="2 3">
    <name type="scientific">Companilactobacillus nuruki</name>
    <dbReference type="NCBI Taxonomy" id="1993540"/>
    <lineage>
        <taxon>Bacteria</taxon>
        <taxon>Bacillati</taxon>
        <taxon>Bacillota</taxon>
        <taxon>Bacilli</taxon>
        <taxon>Lactobacillales</taxon>
        <taxon>Lactobacillaceae</taxon>
        <taxon>Companilactobacillus</taxon>
    </lineage>
</organism>
<dbReference type="RefSeq" id="WP_102195670.1">
    <property type="nucleotide sequence ID" value="NZ_NIPR01000008.1"/>
</dbReference>
<evidence type="ECO:0000313" key="3">
    <source>
        <dbReference type="Proteomes" id="UP000235649"/>
    </source>
</evidence>
<sequence>MKKLRFFSCLAFILIFLVFFCSNYQNSSAASLLPTPDTKPSSWTTNSNYLTYWQKLLDDTNNPSLDNLGISSVDTPIDSKYAFSPILTLNTKYYVYNSDGSKSQLTTGGCQSSSFK</sequence>